<dbReference type="Gene3D" id="3.30.342.10">
    <property type="entry name" value="DNA Polymerase, chain B, domain 1"/>
    <property type="match status" value="1"/>
</dbReference>
<dbReference type="PhylomeDB" id="B3SDS0"/>
<reference evidence="4 5" key="1">
    <citation type="journal article" date="2008" name="Nature">
        <title>The Trichoplax genome and the nature of placozoans.</title>
        <authorList>
            <person name="Srivastava M."/>
            <person name="Begovic E."/>
            <person name="Chapman J."/>
            <person name="Putnam N.H."/>
            <person name="Hellsten U."/>
            <person name="Kawashima T."/>
            <person name="Kuo A."/>
            <person name="Mitros T."/>
            <person name="Salamov A."/>
            <person name="Carpenter M.L."/>
            <person name="Signorovitch A.Y."/>
            <person name="Moreno M.A."/>
            <person name="Kamm K."/>
            <person name="Grimwood J."/>
            <person name="Schmutz J."/>
            <person name="Shapiro H."/>
            <person name="Grigoriev I.V."/>
            <person name="Buss L.W."/>
            <person name="Schierwater B."/>
            <person name="Dellaporta S.L."/>
            <person name="Rokhsar D.S."/>
        </authorList>
    </citation>
    <scope>NUCLEOTIDE SEQUENCE [LARGE SCALE GENOMIC DNA]</scope>
    <source>
        <strain evidence="4 5">Grell-BS-1999</strain>
    </source>
</reference>
<dbReference type="KEGG" id="tad:TRIADDRAFT_34124"/>
<dbReference type="STRING" id="10228.B3SDS0"/>
<dbReference type="InterPro" id="IPR056447">
    <property type="entry name" value="REV3_N"/>
</dbReference>
<comment type="catalytic activity">
    <reaction evidence="1">
        <text>DNA(n) + a 2'-deoxyribonucleoside 5'-triphosphate = DNA(n+1) + diphosphate</text>
        <dbReference type="Rhea" id="RHEA:22508"/>
        <dbReference type="Rhea" id="RHEA-COMP:17339"/>
        <dbReference type="Rhea" id="RHEA-COMP:17340"/>
        <dbReference type="ChEBI" id="CHEBI:33019"/>
        <dbReference type="ChEBI" id="CHEBI:61560"/>
        <dbReference type="ChEBI" id="CHEBI:173112"/>
        <dbReference type="EC" id="2.7.7.7"/>
    </reaction>
</comment>
<proteinExistence type="predicted"/>
<dbReference type="GO" id="GO:0006281">
    <property type="term" value="P:DNA repair"/>
    <property type="evidence" value="ECO:0007669"/>
    <property type="project" value="InterPro"/>
</dbReference>
<dbReference type="PANTHER" id="PTHR45812:SF1">
    <property type="entry name" value="DNA POLYMERASE ZETA CATALYTIC SUBUNIT"/>
    <property type="match status" value="1"/>
</dbReference>
<evidence type="ECO:0000259" key="2">
    <source>
        <dbReference type="Pfam" id="PF24055"/>
    </source>
</evidence>
<keyword evidence="5" id="KW-1185">Reference proteome</keyword>
<dbReference type="GO" id="GO:0019985">
    <property type="term" value="P:translesion synthesis"/>
    <property type="evidence" value="ECO:0007669"/>
    <property type="project" value="InterPro"/>
</dbReference>
<dbReference type="RefSeq" id="XP_002118383.1">
    <property type="nucleotide sequence ID" value="XM_002118347.1"/>
</dbReference>
<dbReference type="SUPFAM" id="SSF53098">
    <property type="entry name" value="Ribonuclease H-like"/>
    <property type="match status" value="1"/>
</dbReference>
<dbReference type="GO" id="GO:0003887">
    <property type="term" value="F:DNA-directed DNA polymerase activity"/>
    <property type="evidence" value="ECO:0007669"/>
    <property type="project" value="UniProtKB-EC"/>
</dbReference>
<dbReference type="FunFam" id="3.30.342.10:FF:000002">
    <property type="entry name" value="DNA polymerase zeta catalytic subunit isoform X1"/>
    <property type="match status" value="1"/>
</dbReference>
<dbReference type="InParanoid" id="B3SDS0"/>
<dbReference type="OMA" id="NEDSEYF"/>
<dbReference type="GO" id="GO:0016035">
    <property type="term" value="C:zeta DNA polymerase complex"/>
    <property type="evidence" value="ECO:0007669"/>
    <property type="project" value="InterPro"/>
</dbReference>
<dbReference type="Pfam" id="PF24055">
    <property type="entry name" value="POL3_N"/>
    <property type="match status" value="1"/>
</dbReference>
<feature type="domain" description="DNA polymerase delta/zeta catalytic subunit N-terminal" evidence="2">
    <location>
        <begin position="56"/>
        <end position="140"/>
    </location>
</feature>
<evidence type="ECO:0000313" key="4">
    <source>
        <dbReference type="EMBL" id="EDV19122.1"/>
    </source>
</evidence>
<evidence type="ECO:0000313" key="5">
    <source>
        <dbReference type="Proteomes" id="UP000009022"/>
    </source>
</evidence>
<dbReference type="Proteomes" id="UP000009022">
    <property type="component" value="Unassembled WGS sequence"/>
</dbReference>
<protein>
    <submittedName>
        <fullName evidence="4">Uncharacterized protein</fullName>
    </submittedName>
</protein>
<dbReference type="GeneID" id="6759596"/>
<dbReference type="InterPro" id="IPR030559">
    <property type="entry name" value="PolZ_Rev3"/>
</dbReference>
<dbReference type="CTD" id="6759596"/>
<feature type="domain" description="DNA polymerase zeta catalytic subunit N-terminal" evidence="3">
    <location>
        <begin position="1"/>
        <end position="55"/>
    </location>
</feature>
<dbReference type="PANTHER" id="PTHR45812">
    <property type="entry name" value="DNA POLYMERASE ZETA CATALYTIC SUBUNIT"/>
    <property type="match status" value="1"/>
</dbReference>
<evidence type="ECO:0000256" key="1">
    <source>
        <dbReference type="ARBA" id="ARBA00049244"/>
    </source>
</evidence>
<name>B3SDS0_TRIAD</name>
<organism evidence="4 5">
    <name type="scientific">Trichoplax adhaerens</name>
    <name type="common">Trichoplax reptans</name>
    <dbReference type="NCBI Taxonomy" id="10228"/>
    <lineage>
        <taxon>Eukaryota</taxon>
        <taxon>Metazoa</taxon>
        <taxon>Placozoa</taxon>
        <taxon>Uniplacotomia</taxon>
        <taxon>Trichoplacea</taxon>
        <taxon>Trichoplacidae</taxon>
        <taxon>Trichoplax</taxon>
    </lineage>
</organism>
<dbReference type="AlphaFoldDB" id="B3SDS0"/>
<evidence type="ECO:0000259" key="3">
    <source>
        <dbReference type="Pfam" id="PF24065"/>
    </source>
</evidence>
<dbReference type="InterPro" id="IPR056435">
    <property type="entry name" value="DPOD/Z_N"/>
</dbReference>
<dbReference type="eggNOG" id="KOG0968">
    <property type="taxonomic scope" value="Eukaryota"/>
</dbReference>
<dbReference type="OrthoDB" id="2414538at2759"/>
<dbReference type="HOGENOM" id="CLU_068331_0_0_1"/>
<dbReference type="Pfam" id="PF24065">
    <property type="entry name" value="REV3_N"/>
    <property type="match status" value="1"/>
</dbReference>
<dbReference type="InterPro" id="IPR012337">
    <property type="entry name" value="RNaseH-like_sf"/>
</dbReference>
<gene>
    <name evidence="4" type="ORF">TRIADDRAFT_34124</name>
</gene>
<accession>B3SDS0</accession>
<dbReference type="EMBL" id="DS985285">
    <property type="protein sequence ID" value="EDV19122.1"/>
    <property type="molecule type" value="Genomic_DNA"/>
</dbReference>
<sequence length="240" mass="27258">MFSSRIVAADFYLAKPIQKLDACYSDFRRCPTKRVPVVRIFGATPAGQKTCLHVHGVFPYLYVPYDGSLPVSKYLLEFANSIDKAIHVATGVKSTDQDTSNMAWQQVVFKIAIVNGMPMYGYYNEEKQFMKIYLYNPNLVGKVAELLLAGAIMNKVFQPHESHIPFILQFFIDYNLYGMNLIKLAVVKFRAPLNEDSEYFRIDLGINPGIKAIWDDEIQRRKNKGESSQLTPPASQGKID</sequence>